<dbReference type="EMBL" id="JADJIB010000002">
    <property type="protein sequence ID" value="MBK7272425.1"/>
    <property type="molecule type" value="Genomic_DNA"/>
</dbReference>
<proteinExistence type="predicted"/>
<reference evidence="5 6" key="1">
    <citation type="submission" date="2020-10" db="EMBL/GenBank/DDBJ databases">
        <title>Connecting structure to function with the recovery of over 1000 high-quality activated sludge metagenome-assembled genomes encoding full-length rRNA genes using long-read sequencing.</title>
        <authorList>
            <person name="Singleton C.M."/>
            <person name="Petriglieri F."/>
            <person name="Kristensen J.M."/>
            <person name="Kirkegaard R.H."/>
            <person name="Michaelsen T.Y."/>
            <person name="Andersen M.H."/>
            <person name="Karst S.M."/>
            <person name="Dueholm M.S."/>
            <person name="Nielsen P.H."/>
            <person name="Albertsen M."/>
        </authorList>
    </citation>
    <scope>NUCLEOTIDE SEQUENCE [LARGE SCALE GENOMIC DNA]</scope>
    <source>
        <strain evidence="2">AalE_18-Q3-R2-46_BAT3C.188</strain>
        <strain evidence="3">Ega_18-Q3-R5-49_MAXAC.001</strain>
        <strain evidence="4">Ribe_18-Q3-R11-54_MAXAC.001</strain>
    </source>
</reference>
<dbReference type="Pfam" id="PF18480">
    <property type="entry name" value="DUF5615"/>
    <property type="match status" value="1"/>
</dbReference>
<evidence type="ECO:0000313" key="5">
    <source>
        <dbReference type="Proteomes" id="UP000718281"/>
    </source>
</evidence>
<dbReference type="AlphaFoldDB" id="A0A934X324"/>
<evidence type="ECO:0000259" key="1">
    <source>
        <dbReference type="Pfam" id="PF18480"/>
    </source>
</evidence>
<dbReference type="Proteomes" id="UP000886632">
    <property type="component" value="Unassembled WGS sequence"/>
</dbReference>
<gene>
    <name evidence="2" type="ORF">IPF40_03285</name>
    <name evidence="3" type="ORF">IPI13_04430</name>
    <name evidence="4" type="ORF">IPP00_06590</name>
</gene>
<name>A0A934X324_9MICO</name>
<evidence type="ECO:0000313" key="6">
    <source>
        <dbReference type="Proteomes" id="UP000726105"/>
    </source>
</evidence>
<feature type="domain" description="DUF5615" evidence="1">
    <location>
        <begin position="1"/>
        <end position="109"/>
    </location>
</feature>
<dbReference type="EMBL" id="JADKGK010000014">
    <property type="protein sequence ID" value="MBL0003654.1"/>
    <property type="molecule type" value="Genomic_DNA"/>
</dbReference>
<comment type="caution">
    <text evidence="2">The sequence shown here is derived from an EMBL/GenBank/DDBJ whole genome shotgun (WGS) entry which is preliminary data.</text>
</comment>
<evidence type="ECO:0000313" key="2">
    <source>
        <dbReference type="EMBL" id="MBK6300097.1"/>
    </source>
</evidence>
<dbReference type="InterPro" id="IPR041049">
    <property type="entry name" value="DUF5615"/>
</dbReference>
<evidence type="ECO:0000313" key="4">
    <source>
        <dbReference type="EMBL" id="MBL0003654.1"/>
    </source>
</evidence>
<dbReference type="EMBL" id="JADIXZ010000003">
    <property type="protein sequence ID" value="MBK6300097.1"/>
    <property type="molecule type" value="Genomic_DNA"/>
</dbReference>
<evidence type="ECO:0000313" key="3">
    <source>
        <dbReference type="EMBL" id="MBK7272425.1"/>
    </source>
</evidence>
<dbReference type="Proteomes" id="UP000726105">
    <property type="component" value="Unassembled WGS sequence"/>
</dbReference>
<protein>
    <submittedName>
        <fullName evidence="2">DUF5615 family PIN-like protein</fullName>
    </submittedName>
</protein>
<accession>A0A934X324</accession>
<organism evidence="2 5">
    <name type="scientific">Candidatus Phosphoribacter hodrii</name>
    <dbReference type="NCBI Taxonomy" id="2953743"/>
    <lineage>
        <taxon>Bacteria</taxon>
        <taxon>Bacillati</taxon>
        <taxon>Actinomycetota</taxon>
        <taxon>Actinomycetes</taxon>
        <taxon>Micrococcales</taxon>
        <taxon>Dermatophilaceae</taxon>
        <taxon>Candidatus Phosphoribacter</taxon>
    </lineage>
</organism>
<dbReference type="Proteomes" id="UP000718281">
    <property type="component" value="Unassembled WGS sequence"/>
</dbReference>
<sequence>MRFLVDAQLPARLAEALTAAGHDAVHTSQLPDGNRATDHQVAEAADSSDRVVVTKDSDFRDGHLLAGRPRRLLVVGTGNITNNALLALFDASLVDIVEAFEEADFIELQTDSLIVHPRR</sequence>